<keyword evidence="2" id="KW-0805">Transcription regulation</keyword>
<dbReference type="InterPro" id="IPR013325">
    <property type="entry name" value="RNA_pol_sigma_r2"/>
</dbReference>
<accession>A0A380S5C2</accession>
<feature type="domain" description="RNA polymerase sigma-70 region 2" evidence="6">
    <location>
        <begin position="15"/>
        <end position="82"/>
    </location>
</feature>
<dbReference type="PANTHER" id="PTHR43133">
    <property type="entry name" value="RNA POLYMERASE ECF-TYPE SIGMA FACTO"/>
    <property type="match status" value="1"/>
</dbReference>
<sequence length="167" mass="19079">MKSLETLKKAGFAKIYEKYAPMVYRRCLQLLRDDAEASDLMQDVFLRIYSASERLDMESPSSLLWNTATRLCLNRIRDKRRRGLDVDSSSLLLSIACAEDEHDDYETKNVLAKLFSKEPESSRTMAVLHFVDGMTLEETAREVGLSVSGVRKRLRGLQAKVKTLEVQ</sequence>
<dbReference type="SUPFAM" id="SSF88659">
    <property type="entry name" value="Sigma3 and sigma4 domains of RNA polymerase sigma factors"/>
    <property type="match status" value="1"/>
</dbReference>
<dbReference type="Gene3D" id="1.10.10.10">
    <property type="entry name" value="Winged helix-like DNA-binding domain superfamily/Winged helix DNA-binding domain"/>
    <property type="match status" value="1"/>
</dbReference>
<keyword evidence="5" id="KW-0804">Transcription</keyword>
<proteinExistence type="inferred from homology"/>
<evidence type="ECO:0000259" key="6">
    <source>
        <dbReference type="Pfam" id="PF04542"/>
    </source>
</evidence>
<evidence type="ECO:0000256" key="3">
    <source>
        <dbReference type="ARBA" id="ARBA00023082"/>
    </source>
</evidence>
<reference evidence="7 8" key="1">
    <citation type="submission" date="2017-08" db="EMBL/GenBank/DDBJ databases">
        <authorList>
            <person name="de Groot N.N."/>
        </authorList>
    </citation>
    <scope>NUCLEOTIDE SEQUENCE [LARGE SCALE GENOMIC DNA]</scope>
    <source>
        <strain evidence="7 8">HM2</strain>
    </source>
</reference>
<dbReference type="PANTHER" id="PTHR43133:SF8">
    <property type="entry name" value="RNA POLYMERASE SIGMA FACTOR HI_1459-RELATED"/>
    <property type="match status" value="1"/>
</dbReference>
<dbReference type="Proteomes" id="UP000255423">
    <property type="component" value="Unassembled WGS sequence"/>
</dbReference>
<dbReference type="GO" id="GO:0006352">
    <property type="term" value="P:DNA-templated transcription initiation"/>
    <property type="evidence" value="ECO:0007669"/>
    <property type="project" value="InterPro"/>
</dbReference>
<dbReference type="InterPro" id="IPR013324">
    <property type="entry name" value="RNA_pol_sigma_r3/r4-like"/>
</dbReference>
<dbReference type="AlphaFoldDB" id="A0A380S5C2"/>
<evidence type="ECO:0000256" key="4">
    <source>
        <dbReference type="ARBA" id="ARBA00023125"/>
    </source>
</evidence>
<keyword evidence="3" id="KW-0731">Sigma factor</keyword>
<dbReference type="NCBIfam" id="TIGR02937">
    <property type="entry name" value="sigma70-ECF"/>
    <property type="match status" value="1"/>
</dbReference>
<dbReference type="Pfam" id="PF04542">
    <property type="entry name" value="Sigma70_r2"/>
    <property type="match status" value="1"/>
</dbReference>
<name>A0A380S5C2_FIBSU</name>
<dbReference type="InterPro" id="IPR039425">
    <property type="entry name" value="RNA_pol_sigma-70-like"/>
</dbReference>
<dbReference type="RefSeq" id="WP_088631061.1">
    <property type="nucleotide sequence ID" value="NZ_UHJL01000002.1"/>
</dbReference>
<evidence type="ECO:0000313" key="8">
    <source>
        <dbReference type="Proteomes" id="UP000255423"/>
    </source>
</evidence>
<dbReference type="InterPro" id="IPR036388">
    <property type="entry name" value="WH-like_DNA-bd_sf"/>
</dbReference>
<dbReference type="GO" id="GO:0003677">
    <property type="term" value="F:DNA binding"/>
    <property type="evidence" value="ECO:0007669"/>
    <property type="project" value="UniProtKB-KW"/>
</dbReference>
<dbReference type="EMBL" id="UHJL01000002">
    <property type="protein sequence ID" value="SUQ24173.1"/>
    <property type="molecule type" value="Genomic_DNA"/>
</dbReference>
<organism evidence="7 8">
    <name type="scientific">Fibrobacter succinogenes</name>
    <name type="common">Bacteroides succinogenes</name>
    <dbReference type="NCBI Taxonomy" id="833"/>
    <lineage>
        <taxon>Bacteria</taxon>
        <taxon>Pseudomonadati</taxon>
        <taxon>Fibrobacterota</taxon>
        <taxon>Fibrobacteria</taxon>
        <taxon>Fibrobacterales</taxon>
        <taxon>Fibrobacteraceae</taxon>
        <taxon>Fibrobacter</taxon>
    </lineage>
</organism>
<dbReference type="SUPFAM" id="SSF88946">
    <property type="entry name" value="Sigma2 domain of RNA polymerase sigma factors"/>
    <property type="match status" value="1"/>
</dbReference>
<evidence type="ECO:0000256" key="5">
    <source>
        <dbReference type="ARBA" id="ARBA00023163"/>
    </source>
</evidence>
<dbReference type="GO" id="GO:0016987">
    <property type="term" value="F:sigma factor activity"/>
    <property type="evidence" value="ECO:0007669"/>
    <property type="project" value="UniProtKB-KW"/>
</dbReference>
<dbReference type="InterPro" id="IPR014284">
    <property type="entry name" value="RNA_pol_sigma-70_dom"/>
</dbReference>
<protein>
    <submittedName>
        <fullName evidence="7">RNA polymerase sigma-70 factor, ECF subfamily</fullName>
    </submittedName>
</protein>
<dbReference type="InterPro" id="IPR007627">
    <property type="entry name" value="RNA_pol_sigma70_r2"/>
</dbReference>
<keyword evidence="4" id="KW-0238">DNA-binding</keyword>
<evidence type="ECO:0000313" key="7">
    <source>
        <dbReference type="EMBL" id="SUQ24173.1"/>
    </source>
</evidence>
<evidence type="ECO:0000256" key="2">
    <source>
        <dbReference type="ARBA" id="ARBA00023015"/>
    </source>
</evidence>
<evidence type="ECO:0000256" key="1">
    <source>
        <dbReference type="ARBA" id="ARBA00010641"/>
    </source>
</evidence>
<gene>
    <name evidence="7" type="ORF">SAMN05661053_1566</name>
</gene>
<comment type="similarity">
    <text evidence="1">Belongs to the sigma-70 factor family. ECF subfamily.</text>
</comment>
<dbReference type="Gene3D" id="1.10.1740.10">
    <property type="match status" value="1"/>
</dbReference>